<dbReference type="InterPro" id="IPR015797">
    <property type="entry name" value="NUDIX_hydrolase-like_dom_sf"/>
</dbReference>
<dbReference type="EMBL" id="PGEZ01000001">
    <property type="protein sequence ID" value="PJJ56171.1"/>
    <property type="molecule type" value="Genomic_DNA"/>
</dbReference>
<dbReference type="InterPro" id="IPR000086">
    <property type="entry name" value="NUDIX_hydrolase_dom"/>
</dbReference>
<dbReference type="SUPFAM" id="SSF55811">
    <property type="entry name" value="Nudix"/>
    <property type="match status" value="1"/>
</dbReference>
<dbReference type="InterPro" id="IPR020084">
    <property type="entry name" value="NUDIX_hydrolase_CS"/>
</dbReference>
<dbReference type="AlphaFoldDB" id="A0A0B2BBF5"/>
<organism evidence="6 7">
    <name type="scientific">Mumia flava</name>
    <dbReference type="NCBI Taxonomy" id="1348852"/>
    <lineage>
        <taxon>Bacteria</taxon>
        <taxon>Bacillati</taxon>
        <taxon>Actinomycetota</taxon>
        <taxon>Actinomycetes</taxon>
        <taxon>Propionibacteriales</taxon>
        <taxon>Nocardioidaceae</taxon>
        <taxon>Mumia</taxon>
    </lineage>
</organism>
<dbReference type="Gene3D" id="3.90.79.10">
    <property type="entry name" value="Nucleoside Triphosphate Pyrophosphohydrolase"/>
    <property type="match status" value="1"/>
</dbReference>
<evidence type="ECO:0000256" key="4">
    <source>
        <dbReference type="RuleBase" id="RU003476"/>
    </source>
</evidence>
<keyword evidence="3 4" id="KW-0378">Hydrolase</keyword>
<dbReference type="RefSeq" id="WP_039359851.1">
    <property type="nucleotide sequence ID" value="NZ_PGEZ01000001.1"/>
</dbReference>
<evidence type="ECO:0000313" key="7">
    <source>
        <dbReference type="Proteomes" id="UP000230842"/>
    </source>
</evidence>
<comment type="cofactor">
    <cofactor evidence="1">
        <name>Mg(2+)</name>
        <dbReference type="ChEBI" id="CHEBI:18420"/>
    </cofactor>
</comment>
<dbReference type="OrthoDB" id="21342at2"/>
<dbReference type="Proteomes" id="UP000230842">
    <property type="component" value="Unassembled WGS sequence"/>
</dbReference>
<protein>
    <submittedName>
        <fullName evidence="6">ADP-ribose pyrophosphatase YjhB (NUDIX family)</fullName>
    </submittedName>
</protein>
<comment type="caution">
    <text evidence="6">The sequence shown here is derived from an EMBL/GenBank/DDBJ whole genome shotgun (WGS) entry which is preliminary data.</text>
</comment>
<dbReference type="PROSITE" id="PS00893">
    <property type="entry name" value="NUDIX_BOX"/>
    <property type="match status" value="1"/>
</dbReference>
<accession>A0A0B2BBF5</accession>
<keyword evidence="7" id="KW-1185">Reference proteome</keyword>
<reference evidence="6 7" key="1">
    <citation type="submission" date="2017-11" db="EMBL/GenBank/DDBJ databases">
        <title>Genomic Encyclopedia of Archaeal and Bacterial Type Strains, Phase II (KMG-II): From Individual Species to Whole Genera.</title>
        <authorList>
            <person name="Goeker M."/>
        </authorList>
    </citation>
    <scope>NUCLEOTIDE SEQUENCE [LARGE SCALE GENOMIC DNA]</scope>
    <source>
        <strain evidence="6 7">DSM 27763</strain>
    </source>
</reference>
<comment type="similarity">
    <text evidence="2 4">Belongs to the Nudix hydrolase family.</text>
</comment>
<dbReference type="PROSITE" id="PS51462">
    <property type="entry name" value="NUDIX"/>
    <property type="match status" value="1"/>
</dbReference>
<evidence type="ECO:0000256" key="3">
    <source>
        <dbReference type="ARBA" id="ARBA00022801"/>
    </source>
</evidence>
<proteinExistence type="inferred from homology"/>
<feature type="domain" description="Nudix hydrolase" evidence="5">
    <location>
        <begin position="4"/>
        <end position="141"/>
    </location>
</feature>
<dbReference type="Pfam" id="PF00293">
    <property type="entry name" value="NUDIX"/>
    <property type="match status" value="1"/>
</dbReference>
<evidence type="ECO:0000256" key="2">
    <source>
        <dbReference type="ARBA" id="ARBA00005582"/>
    </source>
</evidence>
<evidence type="ECO:0000259" key="5">
    <source>
        <dbReference type="PROSITE" id="PS51462"/>
    </source>
</evidence>
<dbReference type="PANTHER" id="PTHR43046:SF14">
    <property type="entry name" value="MUTT_NUDIX FAMILY PROTEIN"/>
    <property type="match status" value="1"/>
</dbReference>
<evidence type="ECO:0000313" key="6">
    <source>
        <dbReference type="EMBL" id="PJJ56171.1"/>
    </source>
</evidence>
<dbReference type="PRINTS" id="PR00502">
    <property type="entry name" value="NUDIXFAMILY"/>
</dbReference>
<name>A0A0B2BBF5_9ACTN</name>
<dbReference type="InterPro" id="IPR020476">
    <property type="entry name" value="Nudix_hydrolase"/>
</dbReference>
<dbReference type="PANTHER" id="PTHR43046">
    <property type="entry name" value="GDP-MANNOSE MANNOSYL HYDROLASE"/>
    <property type="match status" value="1"/>
</dbReference>
<dbReference type="GO" id="GO:0016787">
    <property type="term" value="F:hydrolase activity"/>
    <property type="evidence" value="ECO:0007669"/>
    <property type="project" value="UniProtKB-KW"/>
</dbReference>
<gene>
    <name evidence="6" type="ORF">CLV56_0375</name>
</gene>
<sequence length="153" mass="16946">MAHSLVPAAYVLLLRGHPGAEEVLLHLRQNTGYRDGHWALVAGHVEAGETAREAAVREAAEEAGVVVDPVDLEPITVVHRIEVGGPPVEQRVDFFFATRRWSGAPSIREPQKAAEQRWFSVRALPEPGVPQERLVLDAYVRGRLQPLLETTEH</sequence>
<evidence type="ECO:0000256" key="1">
    <source>
        <dbReference type="ARBA" id="ARBA00001946"/>
    </source>
</evidence>